<name>B4PTS8_DROYA</name>
<dbReference type="HOGENOM" id="CLU_861280_0_0_1"/>
<feature type="region of interest" description="Disordered" evidence="1">
    <location>
        <begin position="69"/>
        <end position="88"/>
    </location>
</feature>
<dbReference type="PhylomeDB" id="B4PTS8"/>
<dbReference type="Proteomes" id="UP000002282">
    <property type="component" value="Chromosome 3R"/>
</dbReference>
<dbReference type="OrthoDB" id="7869279at2759"/>
<reference evidence="2 3" key="2">
    <citation type="journal article" date="2007" name="PLoS Biol.">
        <title>Principles of genome evolution in the Drosophila melanogaster species group.</title>
        <authorList>
            <person name="Ranz J.M."/>
            <person name="Maurin D."/>
            <person name="Chan Y.S."/>
            <person name="von Grotthuss M."/>
            <person name="Hillier L.W."/>
            <person name="Roote J."/>
            <person name="Ashburner M."/>
            <person name="Bergman C.M."/>
        </authorList>
    </citation>
    <scope>NUCLEOTIDE SEQUENCE [LARGE SCALE GENOMIC DNA]</scope>
    <source>
        <strain evidence="3">Tai18E2 / Tucson 14021-0261.01</strain>
    </source>
</reference>
<dbReference type="eggNOG" id="ENOG502TC92">
    <property type="taxonomic scope" value="Eukaryota"/>
</dbReference>
<feature type="region of interest" description="Disordered" evidence="1">
    <location>
        <begin position="1"/>
        <end position="39"/>
    </location>
</feature>
<gene>
    <name evidence="2" type="primary">Dyak\GE18066</name>
    <name evidence="2" type="synonym">dyak_GLEANR_19353</name>
    <name evidence="2" type="synonym">GE18066</name>
    <name evidence="2" type="ORF">Dyak_GE18066</name>
</gene>
<proteinExistence type="predicted"/>
<evidence type="ECO:0000313" key="2">
    <source>
        <dbReference type="EMBL" id="EDW95661.1"/>
    </source>
</evidence>
<feature type="compositionally biased region" description="Basic and acidic residues" evidence="1">
    <location>
        <begin position="307"/>
        <end position="322"/>
    </location>
</feature>
<feature type="region of interest" description="Disordered" evidence="1">
    <location>
        <begin position="300"/>
        <end position="322"/>
    </location>
</feature>
<keyword evidence="3" id="KW-1185">Reference proteome</keyword>
<dbReference type="OMA" id="MHNKHAT"/>
<sequence length="322" mass="36163">MPKKVITRRQRKAAEFRLKANEEANENAPRIKGDTPISLIPRSTNLPNVKVAYPKKKDKCISLTTLDVRDEKPKTPSSEQPFGKSKESIKRCDALQKIRLTSHKKTFLSEVKKKALNSEQFGNTSSSEFTTLLPRINNKATHKTQNSRVPLMSKICEQIKTHLHSVLPSRNLGSKPRIPAEKVAEHSPDLQFTRKVFNSSEDIFKTGGDYDRKVSCFKSAELPKDPGPPMKVFGNAGFIVLTGTNAQLAFQLGELANRGVGVQSCIRLPNEMMDKVEQQLGKLEKEREKILNKMHNKHATLAQGLAQREKKTIRDGDVRTKA</sequence>
<accession>B4PTS8</accession>
<feature type="compositionally biased region" description="Basic residues" evidence="1">
    <location>
        <begin position="1"/>
        <end position="11"/>
    </location>
</feature>
<feature type="compositionally biased region" description="Basic and acidic residues" evidence="1">
    <location>
        <begin position="12"/>
        <end position="22"/>
    </location>
</feature>
<evidence type="ECO:0000256" key="1">
    <source>
        <dbReference type="SAM" id="MobiDB-lite"/>
    </source>
</evidence>
<evidence type="ECO:0000313" key="3">
    <source>
        <dbReference type="Proteomes" id="UP000002282"/>
    </source>
</evidence>
<protein>
    <submittedName>
        <fullName evidence="2">Uncharacterized protein</fullName>
    </submittedName>
</protein>
<reference evidence="2 3" key="1">
    <citation type="journal article" date="2007" name="Nature">
        <title>Evolution of genes and genomes on the Drosophila phylogeny.</title>
        <authorList>
            <consortium name="Drosophila 12 Genomes Consortium"/>
            <person name="Clark A.G."/>
            <person name="Eisen M.B."/>
            <person name="Smith D.R."/>
            <person name="Bergman C.M."/>
            <person name="Oliver B."/>
            <person name="Markow T.A."/>
            <person name="Kaufman T.C."/>
            <person name="Kellis M."/>
            <person name="Gelbart W."/>
            <person name="Iyer V.N."/>
            <person name="Pollard D.A."/>
            <person name="Sackton T.B."/>
            <person name="Larracuente A.M."/>
            <person name="Singh N.D."/>
            <person name="Abad J.P."/>
            <person name="Abt D.N."/>
            <person name="Adryan B."/>
            <person name="Aguade M."/>
            <person name="Akashi H."/>
            <person name="Anderson W.W."/>
            <person name="Aquadro C.F."/>
            <person name="Ardell D.H."/>
            <person name="Arguello R."/>
            <person name="Artieri C.G."/>
            <person name="Barbash D.A."/>
            <person name="Barker D."/>
            <person name="Barsanti P."/>
            <person name="Batterham P."/>
            <person name="Batzoglou S."/>
            <person name="Begun D."/>
            <person name="Bhutkar A."/>
            <person name="Blanco E."/>
            <person name="Bosak S.A."/>
            <person name="Bradley R.K."/>
            <person name="Brand A.D."/>
            <person name="Brent M.R."/>
            <person name="Brooks A.N."/>
            <person name="Brown R.H."/>
            <person name="Butlin R.K."/>
            <person name="Caggese C."/>
            <person name="Calvi B.R."/>
            <person name="Bernardo de Carvalho A."/>
            <person name="Caspi A."/>
            <person name="Castrezana S."/>
            <person name="Celniker S.E."/>
            <person name="Chang J.L."/>
            <person name="Chapple C."/>
            <person name="Chatterji S."/>
            <person name="Chinwalla A."/>
            <person name="Civetta A."/>
            <person name="Clifton S.W."/>
            <person name="Comeron J.M."/>
            <person name="Costello J.C."/>
            <person name="Coyne J.A."/>
            <person name="Daub J."/>
            <person name="David R.G."/>
            <person name="Delcher A.L."/>
            <person name="Delehaunty K."/>
            <person name="Do C.B."/>
            <person name="Ebling H."/>
            <person name="Edwards K."/>
            <person name="Eickbush T."/>
            <person name="Evans J.D."/>
            <person name="Filipski A."/>
            <person name="Findeiss S."/>
            <person name="Freyhult E."/>
            <person name="Fulton L."/>
            <person name="Fulton R."/>
            <person name="Garcia A.C."/>
            <person name="Gardiner A."/>
            <person name="Garfield D.A."/>
            <person name="Garvin B.E."/>
            <person name="Gibson G."/>
            <person name="Gilbert D."/>
            <person name="Gnerre S."/>
            <person name="Godfrey J."/>
            <person name="Good R."/>
            <person name="Gotea V."/>
            <person name="Gravely B."/>
            <person name="Greenberg A.J."/>
            <person name="Griffiths-Jones S."/>
            <person name="Gross S."/>
            <person name="Guigo R."/>
            <person name="Gustafson E.A."/>
            <person name="Haerty W."/>
            <person name="Hahn M.W."/>
            <person name="Halligan D.L."/>
            <person name="Halpern A.L."/>
            <person name="Halter G.M."/>
            <person name="Han M.V."/>
            <person name="Heger A."/>
            <person name="Hillier L."/>
            <person name="Hinrichs A.S."/>
            <person name="Holmes I."/>
            <person name="Hoskins R.A."/>
            <person name="Hubisz M.J."/>
            <person name="Hultmark D."/>
            <person name="Huntley M.A."/>
            <person name="Jaffe D.B."/>
            <person name="Jagadeeshan S."/>
            <person name="Jeck W.R."/>
            <person name="Johnson J."/>
            <person name="Jones C.D."/>
            <person name="Jordan W.C."/>
            <person name="Karpen G.H."/>
            <person name="Kataoka E."/>
            <person name="Keightley P.D."/>
            <person name="Kheradpour P."/>
            <person name="Kirkness E.F."/>
            <person name="Koerich L.B."/>
            <person name="Kristiansen K."/>
            <person name="Kudrna D."/>
            <person name="Kulathinal R.J."/>
            <person name="Kumar S."/>
            <person name="Kwok R."/>
            <person name="Lander E."/>
            <person name="Langley C.H."/>
            <person name="Lapoint R."/>
            <person name="Lazzaro B.P."/>
            <person name="Lee S.J."/>
            <person name="Levesque L."/>
            <person name="Li R."/>
            <person name="Lin C.F."/>
            <person name="Lin M.F."/>
            <person name="Lindblad-Toh K."/>
            <person name="Llopart A."/>
            <person name="Long M."/>
            <person name="Low L."/>
            <person name="Lozovsky E."/>
            <person name="Lu J."/>
            <person name="Luo M."/>
            <person name="Machado C.A."/>
            <person name="Makalowski W."/>
            <person name="Marzo M."/>
            <person name="Matsuda M."/>
            <person name="Matzkin L."/>
            <person name="McAllister B."/>
            <person name="McBride C.S."/>
            <person name="McKernan B."/>
            <person name="McKernan K."/>
            <person name="Mendez-Lago M."/>
            <person name="Minx P."/>
            <person name="Mollenhauer M.U."/>
            <person name="Montooth K."/>
            <person name="Mount S.M."/>
            <person name="Mu X."/>
            <person name="Myers E."/>
            <person name="Negre B."/>
            <person name="Newfeld S."/>
            <person name="Nielsen R."/>
            <person name="Noor M.A."/>
            <person name="O'Grady P."/>
            <person name="Pachter L."/>
            <person name="Papaceit M."/>
            <person name="Parisi M.J."/>
            <person name="Parisi M."/>
            <person name="Parts L."/>
            <person name="Pedersen J.S."/>
            <person name="Pesole G."/>
            <person name="Phillippy A.M."/>
            <person name="Ponting C.P."/>
            <person name="Pop M."/>
            <person name="Porcelli D."/>
            <person name="Powell J.R."/>
            <person name="Prohaska S."/>
            <person name="Pruitt K."/>
            <person name="Puig M."/>
            <person name="Quesneville H."/>
            <person name="Ram K.R."/>
            <person name="Rand D."/>
            <person name="Rasmussen M.D."/>
            <person name="Reed L.K."/>
            <person name="Reenan R."/>
            <person name="Reily A."/>
            <person name="Remington K.A."/>
            <person name="Rieger T.T."/>
            <person name="Ritchie M.G."/>
            <person name="Robin C."/>
            <person name="Rogers Y.H."/>
            <person name="Rohde C."/>
            <person name="Rozas J."/>
            <person name="Rubenfield M.J."/>
            <person name="Ruiz A."/>
            <person name="Russo S."/>
            <person name="Salzberg S.L."/>
            <person name="Sanchez-Gracia A."/>
            <person name="Saranga D.J."/>
            <person name="Sato H."/>
            <person name="Schaeffer S.W."/>
            <person name="Schatz M.C."/>
            <person name="Schlenke T."/>
            <person name="Schwartz R."/>
            <person name="Segarra C."/>
            <person name="Singh R.S."/>
            <person name="Sirot L."/>
            <person name="Sirota M."/>
            <person name="Sisneros N.B."/>
            <person name="Smith C.D."/>
            <person name="Smith T.F."/>
            <person name="Spieth J."/>
            <person name="Stage D.E."/>
            <person name="Stark A."/>
            <person name="Stephan W."/>
            <person name="Strausberg R.L."/>
            <person name="Strempel S."/>
            <person name="Sturgill D."/>
            <person name="Sutton G."/>
            <person name="Sutton G.G."/>
            <person name="Tao W."/>
            <person name="Teichmann S."/>
            <person name="Tobari Y.N."/>
            <person name="Tomimura Y."/>
            <person name="Tsolas J.M."/>
            <person name="Valente V.L."/>
            <person name="Venter E."/>
            <person name="Venter J.C."/>
            <person name="Vicario S."/>
            <person name="Vieira F.G."/>
            <person name="Vilella A.J."/>
            <person name="Villasante A."/>
            <person name="Walenz B."/>
            <person name="Wang J."/>
            <person name="Wasserman M."/>
            <person name="Watts T."/>
            <person name="Wilson D."/>
            <person name="Wilson R.K."/>
            <person name="Wing R.A."/>
            <person name="Wolfner M.F."/>
            <person name="Wong A."/>
            <person name="Wong G.K."/>
            <person name="Wu C.I."/>
            <person name="Wu G."/>
            <person name="Yamamoto D."/>
            <person name="Yang H.P."/>
            <person name="Yang S.P."/>
            <person name="Yorke J.A."/>
            <person name="Yoshida K."/>
            <person name="Zdobnov E."/>
            <person name="Zhang P."/>
            <person name="Zhang Y."/>
            <person name="Zimin A.V."/>
            <person name="Baldwin J."/>
            <person name="Abdouelleil A."/>
            <person name="Abdulkadir J."/>
            <person name="Abebe A."/>
            <person name="Abera B."/>
            <person name="Abreu J."/>
            <person name="Acer S.C."/>
            <person name="Aftuck L."/>
            <person name="Alexander A."/>
            <person name="An P."/>
            <person name="Anderson E."/>
            <person name="Anderson S."/>
            <person name="Arachi H."/>
            <person name="Azer M."/>
            <person name="Bachantsang P."/>
            <person name="Barry A."/>
            <person name="Bayul T."/>
            <person name="Berlin A."/>
            <person name="Bessette D."/>
            <person name="Bloom T."/>
            <person name="Blye J."/>
            <person name="Boguslavskiy L."/>
            <person name="Bonnet C."/>
            <person name="Boukhgalter B."/>
            <person name="Bourzgui I."/>
            <person name="Brown A."/>
            <person name="Cahill P."/>
            <person name="Channer S."/>
            <person name="Cheshatsang Y."/>
            <person name="Chuda L."/>
            <person name="Citroen M."/>
            <person name="Collymore A."/>
            <person name="Cooke P."/>
            <person name="Costello M."/>
            <person name="D'Aco K."/>
            <person name="Daza R."/>
            <person name="De Haan G."/>
            <person name="DeGray S."/>
            <person name="DeMaso C."/>
            <person name="Dhargay N."/>
            <person name="Dooley K."/>
            <person name="Dooley E."/>
            <person name="Doricent M."/>
            <person name="Dorje P."/>
            <person name="Dorjee K."/>
            <person name="Dupes A."/>
            <person name="Elong R."/>
            <person name="Falk J."/>
            <person name="Farina A."/>
            <person name="Faro S."/>
            <person name="Ferguson D."/>
            <person name="Fisher S."/>
            <person name="Foley C.D."/>
            <person name="Franke A."/>
            <person name="Friedrich D."/>
            <person name="Gadbois L."/>
            <person name="Gearin G."/>
            <person name="Gearin C.R."/>
            <person name="Giannoukos G."/>
            <person name="Goode T."/>
            <person name="Graham J."/>
            <person name="Grandbois E."/>
            <person name="Grewal S."/>
            <person name="Gyaltsen K."/>
            <person name="Hafez N."/>
            <person name="Hagos B."/>
            <person name="Hall J."/>
            <person name="Henson C."/>
            <person name="Hollinger A."/>
            <person name="Honan T."/>
            <person name="Huard M.D."/>
            <person name="Hughes L."/>
            <person name="Hurhula B."/>
            <person name="Husby M.E."/>
            <person name="Kamat A."/>
            <person name="Kanga B."/>
            <person name="Kashin S."/>
            <person name="Khazanovich D."/>
            <person name="Kisner P."/>
            <person name="Lance K."/>
            <person name="Lara M."/>
            <person name="Lee W."/>
            <person name="Lennon N."/>
            <person name="Letendre F."/>
            <person name="LeVine R."/>
            <person name="Lipovsky A."/>
            <person name="Liu X."/>
            <person name="Liu J."/>
            <person name="Liu S."/>
            <person name="Lokyitsang T."/>
            <person name="Lokyitsang Y."/>
            <person name="Lubonja R."/>
            <person name="Lui A."/>
            <person name="MacDonald P."/>
            <person name="Magnisalis V."/>
            <person name="Maru K."/>
            <person name="Matthews C."/>
            <person name="McCusker W."/>
            <person name="McDonough S."/>
            <person name="Mehta T."/>
            <person name="Meldrim J."/>
            <person name="Meneus L."/>
            <person name="Mihai O."/>
            <person name="Mihalev A."/>
            <person name="Mihova T."/>
            <person name="Mittelman R."/>
            <person name="Mlenga V."/>
            <person name="Montmayeur A."/>
            <person name="Mulrain L."/>
            <person name="Navidi A."/>
            <person name="Naylor J."/>
            <person name="Negash T."/>
            <person name="Nguyen T."/>
            <person name="Nguyen N."/>
            <person name="Nicol R."/>
            <person name="Norbu C."/>
            <person name="Norbu N."/>
            <person name="Novod N."/>
            <person name="O'Neill B."/>
            <person name="Osman S."/>
            <person name="Markiewicz E."/>
            <person name="Oyono O.L."/>
            <person name="Patti C."/>
            <person name="Phunkhang P."/>
            <person name="Pierre F."/>
            <person name="Priest M."/>
            <person name="Raghuraman S."/>
            <person name="Rege F."/>
            <person name="Reyes R."/>
            <person name="Rise C."/>
            <person name="Rogov P."/>
            <person name="Ross K."/>
            <person name="Ryan E."/>
            <person name="Settipalli S."/>
            <person name="Shea T."/>
            <person name="Sherpa N."/>
            <person name="Shi L."/>
            <person name="Shih D."/>
            <person name="Sparrow T."/>
            <person name="Spaulding J."/>
            <person name="Stalker J."/>
            <person name="Stange-Thomann N."/>
            <person name="Stavropoulos S."/>
            <person name="Stone C."/>
            <person name="Strader C."/>
            <person name="Tesfaye S."/>
            <person name="Thomson T."/>
            <person name="Thoulutsang Y."/>
            <person name="Thoulutsang D."/>
            <person name="Topham K."/>
            <person name="Topping I."/>
            <person name="Tsamla T."/>
            <person name="Vassiliev H."/>
            <person name="Vo A."/>
            <person name="Wangchuk T."/>
            <person name="Wangdi T."/>
            <person name="Weiand M."/>
            <person name="Wilkinson J."/>
            <person name="Wilson A."/>
            <person name="Yadav S."/>
            <person name="Young G."/>
            <person name="Yu Q."/>
            <person name="Zembek L."/>
            <person name="Zhong D."/>
            <person name="Zimmer A."/>
            <person name="Zwirko Z."/>
            <person name="Jaffe D.B."/>
            <person name="Alvarez P."/>
            <person name="Brockman W."/>
            <person name="Butler J."/>
            <person name="Chin C."/>
            <person name="Gnerre S."/>
            <person name="Grabherr M."/>
            <person name="Kleber M."/>
            <person name="Mauceli E."/>
            <person name="MacCallum I."/>
        </authorList>
    </citation>
    <scope>NUCLEOTIDE SEQUENCE [LARGE SCALE GENOMIC DNA]</scope>
    <source>
        <strain evidence="3">Tai18E2 / Tucson 14021-0261.01</strain>
    </source>
</reference>
<organism evidence="2 3">
    <name type="scientific">Drosophila yakuba</name>
    <name type="common">Fruit fly</name>
    <dbReference type="NCBI Taxonomy" id="7245"/>
    <lineage>
        <taxon>Eukaryota</taxon>
        <taxon>Metazoa</taxon>
        <taxon>Ecdysozoa</taxon>
        <taxon>Arthropoda</taxon>
        <taxon>Hexapoda</taxon>
        <taxon>Insecta</taxon>
        <taxon>Pterygota</taxon>
        <taxon>Neoptera</taxon>
        <taxon>Endopterygota</taxon>
        <taxon>Diptera</taxon>
        <taxon>Brachycera</taxon>
        <taxon>Muscomorpha</taxon>
        <taxon>Ephydroidea</taxon>
        <taxon>Drosophilidae</taxon>
        <taxon>Drosophila</taxon>
        <taxon>Sophophora</taxon>
    </lineage>
</organism>
<dbReference type="AlphaFoldDB" id="B4PTS8"/>
<dbReference type="KEGG" id="dya:Dyak_GE18066"/>
<dbReference type="EMBL" id="CM000160">
    <property type="protein sequence ID" value="EDW95661.1"/>
    <property type="molecule type" value="Genomic_DNA"/>
</dbReference>